<dbReference type="AlphaFoldDB" id="G3MJ10"/>
<dbReference type="EMBL" id="JO841861">
    <property type="protein sequence ID" value="AEO33478.1"/>
    <property type="molecule type" value="mRNA"/>
</dbReference>
<dbReference type="InterPro" id="IPR036036">
    <property type="entry name" value="SOCS_box-like_dom_sf"/>
</dbReference>
<evidence type="ECO:0000256" key="8">
    <source>
        <dbReference type="ARBA" id="ARBA00023298"/>
    </source>
</evidence>
<evidence type="ECO:0000256" key="4">
    <source>
        <dbReference type="ARBA" id="ARBA00022537"/>
    </source>
</evidence>
<sequence length="340" mass="37966">DHSSCSRSRIPCRSSTNLCFLALLYRIKLERSLSQGRLRVKPSSLHQLRFHWPQSTLLLSPGSVSKLEELLRSRPEELNRRVRPYGATPLRLAVTRGHTLAVRYLLEHNAAVDLPDIKAQTPLLVAVQKEFSDCVKALLEAGANPNGHVGNRSTPLHTSAQNGYLDGVKLLLASGAETEIEHRLLGCTPGLPLHISATYHHFSCYSCLLLNGAEPDLRHSPIAVPSIVHAQVSLAHTLVKHRCPTRFAVLLIEFGGHLWQRDVRGQLATQLPQDGPCKLLFQQLFDKPRSLQSLCRVAIRRTLGRHRLGHLKSLPVPLNMYKFLIYDDLIPNAQELITSP</sequence>
<dbReference type="FunFam" id="1.10.750.20:FF:000001">
    <property type="entry name" value="Ankyrin repeat and SOCS box containing 1"/>
    <property type="match status" value="1"/>
</dbReference>
<name>G3MJ10_AMBMU</name>
<keyword evidence="3" id="KW-0268">Exocytosis</keyword>
<dbReference type="InterPro" id="IPR002110">
    <property type="entry name" value="Ankyrin_rpt"/>
</dbReference>
<dbReference type="CDD" id="cd03716">
    <property type="entry name" value="SOCS_ASB_like"/>
    <property type="match status" value="1"/>
</dbReference>
<dbReference type="PANTHER" id="PTHR24136:SF15">
    <property type="entry name" value="ANK_REP_REGION DOMAIN-CONTAINING PROTEIN"/>
    <property type="match status" value="1"/>
</dbReference>
<evidence type="ECO:0000256" key="9">
    <source>
        <dbReference type="PROSITE-ProRule" id="PRU00023"/>
    </source>
</evidence>
<feature type="repeat" description="ANK" evidence="9">
    <location>
        <begin position="118"/>
        <end position="146"/>
    </location>
</feature>
<dbReference type="Gene3D" id="1.10.750.20">
    <property type="entry name" value="SOCS box"/>
    <property type="match status" value="1"/>
</dbReference>
<dbReference type="SMART" id="SM00969">
    <property type="entry name" value="SOCS_box"/>
    <property type="match status" value="1"/>
</dbReference>
<dbReference type="PROSITE" id="PS50297">
    <property type="entry name" value="ANK_REP_REGION"/>
    <property type="match status" value="3"/>
</dbReference>
<feature type="domain" description="SOCS box" evidence="10">
    <location>
        <begin position="287"/>
        <end position="330"/>
    </location>
</feature>
<evidence type="ECO:0000256" key="5">
    <source>
        <dbReference type="ARBA" id="ARBA00022737"/>
    </source>
</evidence>
<evidence type="ECO:0000256" key="7">
    <source>
        <dbReference type="ARBA" id="ARBA00023043"/>
    </source>
</evidence>
<evidence type="ECO:0000259" key="10">
    <source>
        <dbReference type="PROSITE" id="PS50225"/>
    </source>
</evidence>
<dbReference type="SMART" id="SM00248">
    <property type="entry name" value="ANK"/>
    <property type="match status" value="4"/>
</dbReference>
<dbReference type="PANTHER" id="PTHR24136">
    <property type="entry name" value="SOWAH (DROSOPHILA) HOMOLOG"/>
    <property type="match status" value="1"/>
</dbReference>
<keyword evidence="6" id="KW-0800">Toxin</keyword>
<dbReference type="PROSITE" id="PS50088">
    <property type="entry name" value="ANK_REPEAT"/>
    <property type="match status" value="3"/>
</dbReference>
<organism evidence="11">
    <name type="scientific">Amblyomma maculatum</name>
    <name type="common">Gulf Coast tick</name>
    <dbReference type="NCBI Taxonomy" id="34609"/>
    <lineage>
        <taxon>Eukaryota</taxon>
        <taxon>Metazoa</taxon>
        <taxon>Ecdysozoa</taxon>
        <taxon>Arthropoda</taxon>
        <taxon>Chelicerata</taxon>
        <taxon>Arachnida</taxon>
        <taxon>Acari</taxon>
        <taxon>Parasitiformes</taxon>
        <taxon>Ixodida</taxon>
        <taxon>Ixodoidea</taxon>
        <taxon>Ixodidae</taxon>
        <taxon>Amblyomminae</taxon>
        <taxon>Amblyomma</taxon>
    </lineage>
</organism>
<dbReference type="GO" id="GO:0044218">
    <property type="term" value="C:other organism cell membrane"/>
    <property type="evidence" value="ECO:0007669"/>
    <property type="project" value="UniProtKB-KW"/>
</dbReference>
<dbReference type="SUPFAM" id="SSF48403">
    <property type="entry name" value="Ankyrin repeat"/>
    <property type="match status" value="1"/>
</dbReference>
<dbReference type="Pfam" id="PF00023">
    <property type="entry name" value="Ank"/>
    <property type="match status" value="1"/>
</dbReference>
<evidence type="ECO:0000256" key="3">
    <source>
        <dbReference type="ARBA" id="ARBA00022483"/>
    </source>
</evidence>
<feature type="repeat" description="ANK" evidence="9">
    <location>
        <begin position="151"/>
        <end position="183"/>
    </location>
</feature>
<comment type="similarity">
    <text evidence="2">Belongs to the ankyrin SOCS box (ASB) family.</text>
</comment>
<evidence type="ECO:0000256" key="6">
    <source>
        <dbReference type="ARBA" id="ARBA00023028"/>
    </source>
</evidence>
<protein>
    <recommendedName>
        <fullName evidence="10">SOCS box domain-containing protein</fullName>
    </recommendedName>
</protein>
<evidence type="ECO:0000313" key="11">
    <source>
        <dbReference type="EMBL" id="AEO33478.1"/>
    </source>
</evidence>
<keyword evidence="6" id="KW-0528">Neurotoxin</keyword>
<dbReference type="InterPro" id="IPR036770">
    <property type="entry name" value="Ankyrin_rpt-contain_sf"/>
</dbReference>
<keyword evidence="7 9" id="KW-0040">ANK repeat</keyword>
<keyword evidence="4" id="KW-1052">Target cell membrane</keyword>
<evidence type="ECO:0000256" key="1">
    <source>
        <dbReference type="ARBA" id="ARBA00004175"/>
    </source>
</evidence>
<comment type="subcellular location">
    <subcellularLocation>
        <location evidence="1">Target cell membrane</location>
    </subcellularLocation>
</comment>
<dbReference type="GO" id="GO:0016567">
    <property type="term" value="P:protein ubiquitination"/>
    <property type="evidence" value="ECO:0007669"/>
    <property type="project" value="TreeGrafter"/>
</dbReference>
<keyword evidence="8" id="KW-0472">Membrane</keyword>
<feature type="non-terminal residue" evidence="11">
    <location>
        <position position="1"/>
    </location>
</feature>
<dbReference type="Gene3D" id="1.25.40.20">
    <property type="entry name" value="Ankyrin repeat-containing domain"/>
    <property type="match status" value="1"/>
</dbReference>
<feature type="repeat" description="ANK" evidence="9">
    <location>
        <begin position="85"/>
        <end position="117"/>
    </location>
</feature>
<dbReference type="GO" id="GO:0044231">
    <property type="term" value="C:host cell presynaptic membrane"/>
    <property type="evidence" value="ECO:0007669"/>
    <property type="project" value="UniProtKB-KW"/>
</dbReference>
<dbReference type="PROSITE" id="PS50225">
    <property type="entry name" value="SOCS"/>
    <property type="match status" value="1"/>
</dbReference>
<dbReference type="SMART" id="SM00253">
    <property type="entry name" value="SOCS"/>
    <property type="match status" value="1"/>
</dbReference>
<dbReference type="GO" id="GO:0006887">
    <property type="term" value="P:exocytosis"/>
    <property type="evidence" value="ECO:0007669"/>
    <property type="project" value="UniProtKB-KW"/>
</dbReference>
<keyword evidence="6" id="KW-0638">Presynaptic neurotoxin</keyword>
<dbReference type="GO" id="GO:0035556">
    <property type="term" value="P:intracellular signal transduction"/>
    <property type="evidence" value="ECO:0007669"/>
    <property type="project" value="InterPro"/>
</dbReference>
<keyword evidence="8" id="KW-1053">Target membrane</keyword>
<reference evidence="11" key="1">
    <citation type="journal article" date="2011" name="PLoS ONE">
        <title>A deep insight into the sialotranscriptome of the gulf coast tick, Amblyomma maculatum.</title>
        <authorList>
            <person name="Karim S."/>
            <person name="Singh P."/>
            <person name="Ribeiro J.M."/>
        </authorList>
    </citation>
    <scope>NUCLEOTIDE SEQUENCE</scope>
    <source>
        <tissue evidence="11">Salivary gland</tissue>
    </source>
</reference>
<dbReference type="Pfam" id="PF07525">
    <property type="entry name" value="SOCS_box"/>
    <property type="match status" value="1"/>
</dbReference>
<dbReference type="SUPFAM" id="SSF158235">
    <property type="entry name" value="SOCS box-like"/>
    <property type="match status" value="1"/>
</dbReference>
<keyword evidence="5" id="KW-0677">Repeat</keyword>
<dbReference type="InterPro" id="IPR001496">
    <property type="entry name" value="SOCS_box"/>
</dbReference>
<dbReference type="InterPro" id="IPR051573">
    <property type="entry name" value="Ankyrin-SOCS_box_domain"/>
</dbReference>
<evidence type="ECO:0000256" key="2">
    <source>
        <dbReference type="ARBA" id="ARBA00005949"/>
    </source>
</evidence>
<dbReference type="Pfam" id="PF12796">
    <property type="entry name" value="Ank_2"/>
    <property type="match status" value="1"/>
</dbReference>
<dbReference type="GO" id="GO:0045732">
    <property type="term" value="P:positive regulation of protein catabolic process"/>
    <property type="evidence" value="ECO:0007669"/>
    <property type="project" value="TreeGrafter"/>
</dbReference>
<accession>G3MJ10</accession>
<proteinExistence type="evidence at transcript level"/>